<dbReference type="EMBL" id="CP001751">
    <property type="protein sequence ID" value="ADE39691.1"/>
    <property type="molecule type" value="Genomic_DNA"/>
</dbReference>
<dbReference type="Proteomes" id="UP000007460">
    <property type="component" value="Chromosome"/>
</dbReference>
<keyword evidence="2" id="KW-1185">Reference proteome</keyword>
<reference evidence="1 2" key="1">
    <citation type="journal article" date="2010" name="J. Bacteriol.">
        <title>Complete genome sequence of "Candidatus Puniceispirillum marinum" IMCC1322, a representative of the SAR116 clade in the Alphaproteobacteria.</title>
        <authorList>
            <person name="Oh H.M."/>
            <person name="Kwon K.K."/>
            <person name="Kang I."/>
            <person name="Kang S.G."/>
            <person name="Lee J.H."/>
            <person name="Kim S.J."/>
            <person name="Cho J.C."/>
        </authorList>
    </citation>
    <scope>NUCLEOTIDE SEQUENCE [LARGE SCALE GENOMIC DNA]</scope>
    <source>
        <strain evidence="1 2">IMCC1322</strain>
    </source>
</reference>
<dbReference type="STRING" id="488538.SAR116_1448"/>
<evidence type="ECO:0000313" key="2">
    <source>
        <dbReference type="Proteomes" id="UP000007460"/>
    </source>
</evidence>
<sequence length="153" mass="16481">MRFGITRQKRIFGYMFIIGLGLLAALAQPVFATSKNMPCAVRVMFQDDEVGVATLYVLSTQIKNTAPRAISGVSLLLFDEAGKSMGNSNAHCGEDASGLGGGETGQCAKVLQTISGKMMKKLGHETWVNTVNDQLAQLKDITRCEMVGVNYTD</sequence>
<name>D5BTU4_PUNMI</name>
<evidence type="ECO:0000313" key="1">
    <source>
        <dbReference type="EMBL" id="ADE39691.1"/>
    </source>
</evidence>
<dbReference type="HOGENOM" id="CLU_1711750_0_0_5"/>
<organism evidence="1 2">
    <name type="scientific">Puniceispirillum marinum (strain IMCC1322)</name>
    <dbReference type="NCBI Taxonomy" id="488538"/>
    <lineage>
        <taxon>Bacteria</taxon>
        <taxon>Pseudomonadati</taxon>
        <taxon>Pseudomonadota</taxon>
        <taxon>Alphaproteobacteria</taxon>
        <taxon>Candidatus Puniceispirillales</taxon>
        <taxon>Candidatus Puniceispirillaceae</taxon>
        <taxon>Candidatus Puniceispirillum</taxon>
    </lineage>
</organism>
<protein>
    <submittedName>
        <fullName evidence="1">Uncharacterized protein</fullName>
    </submittedName>
</protein>
<dbReference type="KEGG" id="apb:SAR116_1448"/>
<gene>
    <name evidence="1" type="ordered locus">SAR116_1448</name>
</gene>
<dbReference type="AlphaFoldDB" id="D5BTU4"/>
<dbReference type="eggNOG" id="ENOG502ZF2X">
    <property type="taxonomic scope" value="Bacteria"/>
</dbReference>
<accession>D5BTU4</accession>
<proteinExistence type="predicted"/>